<protein>
    <submittedName>
        <fullName evidence="11">Outer membrane receptor for ferrienterochelin and colicins</fullName>
    </submittedName>
</protein>
<dbReference type="SUPFAM" id="SSF56935">
    <property type="entry name" value="Porins"/>
    <property type="match status" value="1"/>
</dbReference>
<dbReference type="Pfam" id="PF07715">
    <property type="entry name" value="Plug"/>
    <property type="match status" value="1"/>
</dbReference>
<evidence type="ECO:0000259" key="10">
    <source>
        <dbReference type="Pfam" id="PF07715"/>
    </source>
</evidence>
<sequence length="721" mass="82458">MSKIFASMKKKVLSILSLSTVFWMNAQEKDSLNQKKIEEIVITGQYMQQSINKSIYKVEVIDAQQIKNMAVTNVAEVLNQNLNILIEPNRGSGDSNANIMGLSGEYTKILIDNIPVVSDQGMGNLVDLTKINVNNIERIEVVKGSMGVEYGNNAVAGVINIITKKNYGKKFTAQASLQEETVNKDYDWFKKGNGRHIQFLNVGYKINDRWSVSADINHNDFQGYKGKYGGYKYFTENNDGNRGYEWMPKDQLTTNGVIRYNKNNTSFFYKVNFLTEKINSYNPIVEELYLGAGNRTYTSNDTDYTTKRWIHQFNIQTKLGSRINYSGDFSYQTQERDFQDYKYDVPNRQELSRGQNQTFYKSEVMYSRGMFSNFLDSEKINFQLGYELDRTKGFASNIDGNFGTTGENTDINRIIFNYANFLSAEWNVNSWFSLRPGVRLALSNKFDSQYNYSVTARFKTTEKSDLRFIFGSANRFPVYDELYTMRVDFNHDIRGNENLKPETGYSAGIFWDYNTKSSNDWKFNFSASGMYLDVKDRIVDVVISNSPLKLTYLNVDNYKSILFGGGINIRKGDFTFNTGVSVVGISQILNTGNITSPDDFNFYTEANVAANYTLPSTKTLFALYYKYSGTQKRYTHQANASDPQDPGQYVLGELGDFSMMNFTVSQPFFKNHFEISAGVKNIFDVSSVRNTIQSGDSHNAASDQQNLFYGRSYFARLNYNF</sequence>
<evidence type="ECO:0000256" key="9">
    <source>
        <dbReference type="SAM" id="SignalP"/>
    </source>
</evidence>
<keyword evidence="2 8" id="KW-0813">Transport</keyword>
<dbReference type="AlphaFoldDB" id="A0A1H0XTW8"/>
<keyword evidence="12" id="KW-1185">Reference proteome</keyword>
<dbReference type="PROSITE" id="PS52016">
    <property type="entry name" value="TONB_DEPENDENT_REC_3"/>
    <property type="match status" value="1"/>
</dbReference>
<keyword evidence="7 8" id="KW-0998">Cell outer membrane</keyword>
<organism evidence="11 12">
    <name type="scientific">Chryseobacterium soldanellicola</name>
    <dbReference type="NCBI Taxonomy" id="311333"/>
    <lineage>
        <taxon>Bacteria</taxon>
        <taxon>Pseudomonadati</taxon>
        <taxon>Bacteroidota</taxon>
        <taxon>Flavobacteriia</taxon>
        <taxon>Flavobacteriales</taxon>
        <taxon>Weeksellaceae</taxon>
        <taxon>Chryseobacterium group</taxon>
        <taxon>Chryseobacterium</taxon>
    </lineage>
</organism>
<evidence type="ECO:0000256" key="5">
    <source>
        <dbReference type="ARBA" id="ARBA00022729"/>
    </source>
</evidence>
<evidence type="ECO:0000256" key="4">
    <source>
        <dbReference type="ARBA" id="ARBA00022692"/>
    </source>
</evidence>
<keyword evidence="4 8" id="KW-0812">Transmembrane</keyword>
<dbReference type="InterPro" id="IPR037066">
    <property type="entry name" value="Plug_dom_sf"/>
</dbReference>
<evidence type="ECO:0000313" key="12">
    <source>
        <dbReference type="Proteomes" id="UP000199627"/>
    </source>
</evidence>
<evidence type="ECO:0000313" key="11">
    <source>
        <dbReference type="EMBL" id="SDQ06305.1"/>
    </source>
</evidence>
<dbReference type="PANTHER" id="PTHR30069">
    <property type="entry name" value="TONB-DEPENDENT OUTER MEMBRANE RECEPTOR"/>
    <property type="match status" value="1"/>
</dbReference>
<evidence type="ECO:0000256" key="8">
    <source>
        <dbReference type="PROSITE-ProRule" id="PRU01360"/>
    </source>
</evidence>
<reference evidence="12" key="1">
    <citation type="submission" date="2016-10" db="EMBL/GenBank/DDBJ databases">
        <authorList>
            <person name="Varghese N."/>
            <person name="Submissions S."/>
        </authorList>
    </citation>
    <scope>NUCLEOTIDE SEQUENCE [LARGE SCALE GENOMIC DNA]</scope>
    <source>
        <strain evidence="12">DSM 17072</strain>
    </source>
</reference>
<comment type="similarity">
    <text evidence="8">Belongs to the TonB-dependent receptor family.</text>
</comment>
<feature type="signal peptide" evidence="9">
    <location>
        <begin position="1"/>
        <end position="26"/>
    </location>
</feature>
<evidence type="ECO:0000256" key="2">
    <source>
        <dbReference type="ARBA" id="ARBA00022448"/>
    </source>
</evidence>
<dbReference type="GO" id="GO:0044718">
    <property type="term" value="P:siderophore transmembrane transport"/>
    <property type="evidence" value="ECO:0007669"/>
    <property type="project" value="TreeGrafter"/>
</dbReference>
<gene>
    <name evidence="11" type="ORF">SAMN05421664_0253</name>
</gene>
<dbReference type="STRING" id="311333.SAMN05421664_0253"/>
<dbReference type="InterPro" id="IPR039426">
    <property type="entry name" value="TonB-dep_rcpt-like"/>
</dbReference>
<keyword evidence="5 9" id="KW-0732">Signal</keyword>
<name>A0A1H0XTW8_9FLAO</name>
<dbReference type="PANTHER" id="PTHR30069:SF29">
    <property type="entry name" value="HEMOGLOBIN AND HEMOGLOBIN-HAPTOGLOBIN-BINDING PROTEIN 1-RELATED"/>
    <property type="match status" value="1"/>
</dbReference>
<keyword evidence="3 8" id="KW-1134">Transmembrane beta strand</keyword>
<feature type="domain" description="TonB-dependent receptor plug" evidence="10">
    <location>
        <begin position="53"/>
        <end position="158"/>
    </location>
</feature>
<evidence type="ECO:0000256" key="7">
    <source>
        <dbReference type="ARBA" id="ARBA00023237"/>
    </source>
</evidence>
<feature type="chain" id="PRO_5011621478" evidence="9">
    <location>
        <begin position="27"/>
        <end position="721"/>
    </location>
</feature>
<evidence type="ECO:0000256" key="3">
    <source>
        <dbReference type="ARBA" id="ARBA00022452"/>
    </source>
</evidence>
<evidence type="ECO:0000256" key="6">
    <source>
        <dbReference type="ARBA" id="ARBA00023136"/>
    </source>
</evidence>
<comment type="subcellular location">
    <subcellularLocation>
        <location evidence="1 8">Cell outer membrane</location>
        <topology evidence="1 8">Multi-pass membrane protein</topology>
    </subcellularLocation>
</comment>
<accession>A0A1H0XTW8</accession>
<dbReference type="GO" id="GO:0009279">
    <property type="term" value="C:cell outer membrane"/>
    <property type="evidence" value="ECO:0007669"/>
    <property type="project" value="UniProtKB-SubCell"/>
</dbReference>
<dbReference type="EMBL" id="FNKL01000001">
    <property type="protein sequence ID" value="SDQ06305.1"/>
    <property type="molecule type" value="Genomic_DNA"/>
</dbReference>
<evidence type="ECO:0000256" key="1">
    <source>
        <dbReference type="ARBA" id="ARBA00004571"/>
    </source>
</evidence>
<dbReference type="Gene3D" id="2.170.130.10">
    <property type="entry name" value="TonB-dependent receptor, plug domain"/>
    <property type="match status" value="1"/>
</dbReference>
<dbReference type="Proteomes" id="UP000199627">
    <property type="component" value="Unassembled WGS sequence"/>
</dbReference>
<keyword evidence="6 8" id="KW-0472">Membrane</keyword>
<proteinExistence type="inferred from homology"/>
<dbReference type="InterPro" id="IPR012910">
    <property type="entry name" value="Plug_dom"/>
</dbReference>
<dbReference type="GO" id="GO:0015344">
    <property type="term" value="F:siderophore uptake transmembrane transporter activity"/>
    <property type="evidence" value="ECO:0007669"/>
    <property type="project" value="TreeGrafter"/>
</dbReference>
<dbReference type="InterPro" id="IPR036942">
    <property type="entry name" value="Beta-barrel_TonB_sf"/>
</dbReference>
<keyword evidence="11" id="KW-0675">Receptor</keyword>
<dbReference type="Gene3D" id="2.40.170.20">
    <property type="entry name" value="TonB-dependent receptor, beta-barrel domain"/>
    <property type="match status" value="1"/>
</dbReference>